<protein>
    <submittedName>
        <fullName evidence="2">Amidase domain-containing protein</fullName>
    </submittedName>
</protein>
<dbReference type="OrthoDB" id="6428749at2759"/>
<dbReference type="Pfam" id="PF01425">
    <property type="entry name" value="Amidase"/>
    <property type="match status" value="1"/>
</dbReference>
<keyword evidence="3" id="KW-1185">Reference proteome</keyword>
<dbReference type="PANTHER" id="PTHR43372">
    <property type="entry name" value="FATTY-ACID AMIDE HYDROLASE"/>
    <property type="match status" value="1"/>
</dbReference>
<dbReference type="InterPro" id="IPR052739">
    <property type="entry name" value="FAAH2"/>
</dbReference>
<gene>
    <name evidence="2" type="primary">AVEN_187537_1</name>
    <name evidence="2" type="ORF">NPIL_417131</name>
</gene>
<evidence type="ECO:0000313" key="3">
    <source>
        <dbReference type="Proteomes" id="UP000887013"/>
    </source>
</evidence>
<evidence type="ECO:0000313" key="2">
    <source>
        <dbReference type="EMBL" id="GFT51733.1"/>
    </source>
</evidence>
<reference evidence="2" key="1">
    <citation type="submission" date="2020-08" db="EMBL/GenBank/DDBJ databases">
        <title>Multicomponent nature underlies the extraordinary mechanical properties of spider dragline silk.</title>
        <authorList>
            <person name="Kono N."/>
            <person name="Nakamura H."/>
            <person name="Mori M."/>
            <person name="Yoshida Y."/>
            <person name="Ohtoshi R."/>
            <person name="Malay A.D."/>
            <person name="Moran D.A.P."/>
            <person name="Tomita M."/>
            <person name="Numata K."/>
            <person name="Arakawa K."/>
        </authorList>
    </citation>
    <scope>NUCLEOTIDE SEQUENCE</scope>
</reference>
<feature type="non-terminal residue" evidence="2">
    <location>
        <position position="74"/>
    </location>
</feature>
<dbReference type="AlphaFoldDB" id="A0A8X6P6Y5"/>
<proteinExistence type="predicted"/>
<feature type="domain" description="Amidase" evidence="1">
    <location>
        <begin position="1"/>
        <end position="60"/>
    </location>
</feature>
<organism evidence="2 3">
    <name type="scientific">Nephila pilipes</name>
    <name type="common">Giant wood spider</name>
    <name type="synonym">Nephila maculata</name>
    <dbReference type="NCBI Taxonomy" id="299642"/>
    <lineage>
        <taxon>Eukaryota</taxon>
        <taxon>Metazoa</taxon>
        <taxon>Ecdysozoa</taxon>
        <taxon>Arthropoda</taxon>
        <taxon>Chelicerata</taxon>
        <taxon>Arachnida</taxon>
        <taxon>Araneae</taxon>
        <taxon>Araneomorphae</taxon>
        <taxon>Entelegynae</taxon>
        <taxon>Araneoidea</taxon>
        <taxon>Nephilidae</taxon>
        <taxon>Nephila</taxon>
    </lineage>
</organism>
<name>A0A8X6P6Y5_NEPPI</name>
<feature type="non-terminal residue" evidence="2">
    <location>
        <position position="1"/>
    </location>
</feature>
<dbReference type="GO" id="GO:0012505">
    <property type="term" value="C:endomembrane system"/>
    <property type="evidence" value="ECO:0007669"/>
    <property type="project" value="TreeGrafter"/>
</dbReference>
<dbReference type="Gene3D" id="3.90.1300.10">
    <property type="entry name" value="Amidase signature (AS) domain"/>
    <property type="match status" value="1"/>
</dbReference>
<dbReference type="EMBL" id="BMAW01065739">
    <property type="protein sequence ID" value="GFT51733.1"/>
    <property type="molecule type" value="Genomic_DNA"/>
</dbReference>
<accession>A0A8X6P6Y5</accession>
<sequence>GESALIAAGGSVLGLGNDLLGSVRIPAHYSGIFAHKPSQGLVSNLGSVPPDRVDPSEKSPCTEAYKVLATGPMC</sequence>
<dbReference type="InterPro" id="IPR036928">
    <property type="entry name" value="AS_sf"/>
</dbReference>
<dbReference type="InterPro" id="IPR023631">
    <property type="entry name" value="Amidase_dom"/>
</dbReference>
<dbReference type="Proteomes" id="UP000887013">
    <property type="component" value="Unassembled WGS sequence"/>
</dbReference>
<dbReference type="PANTHER" id="PTHR43372:SF4">
    <property type="entry name" value="FATTY-ACID AMIDE HYDROLASE 2"/>
    <property type="match status" value="1"/>
</dbReference>
<comment type="caution">
    <text evidence="2">The sequence shown here is derived from an EMBL/GenBank/DDBJ whole genome shotgun (WGS) entry which is preliminary data.</text>
</comment>
<evidence type="ECO:0000259" key="1">
    <source>
        <dbReference type="Pfam" id="PF01425"/>
    </source>
</evidence>
<dbReference type="SUPFAM" id="SSF75304">
    <property type="entry name" value="Amidase signature (AS) enzymes"/>
    <property type="match status" value="1"/>
</dbReference>